<organism evidence="2 3">
    <name type="scientific">Populus alba x Populus x berolinensis</name>
    <dbReference type="NCBI Taxonomy" id="444605"/>
    <lineage>
        <taxon>Eukaryota</taxon>
        <taxon>Viridiplantae</taxon>
        <taxon>Streptophyta</taxon>
        <taxon>Embryophyta</taxon>
        <taxon>Tracheophyta</taxon>
        <taxon>Spermatophyta</taxon>
        <taxon>Magnoliopsida</taxon>
        <taxon>eudicotyledons</taxon>
        <taxon>Gunneridae</taxon>
        <taxon>Pentapetalae</taxon>
        <taxon>rosids</taxon>
        <taxon>fabids</taxon>
        <taxon>Malpighiales</taxon>
        <taxon>Salicaceae</taxon>
        <taxon>Saliceae</taxon>
        <taxon>Populus</taxon>
    </lineage>
</organism>
<sequence>MLLHQDLSFCKTLNPNFSPFPPRPKTLSLTLKPQLLSTTLSFPSQTPQLWRQDASLRRDTRSFAGRSKKEPGAPSPGRTGGYRRPKRKARIRKVNIEESPYFRLKNSNKNHPDNLTEDQLNQIGLGYDYMARFMDKDDPNLKHPYDWYRYGEYGPYSWRGVVVGEPVLGGITDECVTLYSQVKDDAEWDKIEQHEMAVDFGERLKQMNKEVGFRHFWVFVRHPKWRLNEMPWEQWTLVSEVVVEAGKQRLDKWNLMGRLGNQARKLITRCAAWFRPDIIYVKRPVFQCRFEPQDDFFRGLMPFLDPKTERDFLFELENEDGSVQLCTYYEGLCKIVKVSQKAFVDDVVNAYEKMSDDRKSECLGFLMRNHPVQLLHPYTKEWKAKLEEIELGCDAPDDDEEYGKNETEYTEWIEDDGDGDGDDVVLDMEGGGVDQDDDDESTSEEENEEEEEENEQYWEKKFKKALSSSEEMENLVKWSVDRTDEIYKKQSKAMMQGEEGKGKSEADGDETALRGVRAKVSPKEWKIVGIGRWGRRIKKAKIPPGLFLRAAVRPFRYRNLVKEIVLTRHAILDGDIAKPQMTKDEGTGCLGFVVANSISPCQIIRFCEKSNRMKNAAASTIL</sequence>
<comment type="caution">
    <text evidence="2">The sequence shown here is derived from an EMBL/GenBank/DDBJ whole genome shotgun (WGS) entry which is preliminary data.</text>
</comment>
<feature type="region of interest" description="Disordered" evidence="1">
    <location>
        <begin position="47"/>
        <end position="88"/>
    </location>
</feature>
<evidence type="ECO:0000313" key="2">
    <source>
        <dbReference type="EMBL" id="KAJ7014596.1"/>
    </source>
</evidence>
<evidence type="ECO:0000256" key="1">
    <source>
        <dbReference type="SAM" id="MobiDB-lite"/>
    </source>
</evidence>
<dbReference type="PANTHER" id="PTHR37911">
    <property type="entry name" value="OSJNBA0067K08.20 PROTEIN"/>
    <property type="match status" value="1"/>
</dbReference>
<feature type="region of interest" description="Disordered" evidence="1">
    <location>
        <begin position="491"/>
        <end position="510"/>
    </location>
</feature>
<feature type="compositionally biased region" description="Acidic residues" evidence="1">
    <location>
        <begin position="409"/>
        <end position="426"/>
    </location>
</feature>
<gene>
    <name evidence="2" type="ORF">NC653_004032</name>
</gene>
<accession>A0AAD6RT10</accession>
<keyword evidence="3" id="KW-1185">Reference proteome</keyword>
<dbReference type="Proteomes" id="UP001164929">
    <property type="component" value="Chromosome 1"/>
</dbReference>
<proteinExistence type="predicted"/>
<dbReference type="EMBL" id="JAQIZT010000001">
    <property type="protein sequence ID" value="KAJ7014596.1"/>
    <property type="molecule type" value="Genomic_DNA"/>
</dbReference>
<evidence type="ECO:0000313" key="3">
    <source>
        <dbReference type="Proteomes" id="UP001164929"/>
    </source>
</evidence>
<feature type="compositionally biased region" description="Basic and acidic residues" evidence="1">
    <location>
        <begin position="54"/>
        <end position="71"/>
    </location>
</feature>
<reference evidence="2 3" key="1">
    <citation type="journal article" date="2023" name="Mol. Ecol. Resour.">
        <title>Chromosome-level genome assembly of a triploid poplar Populus alba 'Berolinensis'.</title>
        <authorList>
            <person name="Chen S."/>
            <person name="Yu Y."/>
            <person name="Wang X."/>
            <person name="Wang S."/>
            <person name="Zhang T."/>
            <person name="Zhou Y."/>
            <person name="He R."/>
            <person name="Meng N."/>
            <person name="Wang Y."/>
            <person name="Liu W."/>
            <person name="Liu Z."/>
            <person name="Liu J."/>
            <person name="Guo Q."/>
            <person name="Huang H."/>
            <person name="Sederoff R.R."/>
            <person name="Wang G."/>
            <person name="Qu G."/>
            <person name="Chen S."/>
        </authorList>
    </citation>
    <scope>NUCLEOTIDE SEQUENCE [LARGE SCALE GENOMIC DNA]</scope>
    <source>
        <strain evidence="2">SC-2020</strain>
    </source>
</reference>
<dbReference type="AlphaFoldDB" id="A0AAD6RT10"/>
<dbReference type="PANTHER" id="PTHR37911:SF1">
    <property type="entry name" value="OS04G0497900 PROTEIN"/>
    <property type="match status" value="1"/>
</dbReference>
<feature type="region of interest" description="Disordered" evidence="1">
    <location>
        <begin position="409"/>
        <end position="458"/>
    </location>
</feature>
<protein>
    <submittedName>
        <fullName evidence="2">Uncharacterized protein</fullName>
    </submittedName>
</protein>
<name>A0AAD6RT10_9ROSI</name>
<feature type="compositionally biased region" description="Acidic residues" evidence="1">
    <location>
        <begin position="434"/>
        <end position="456"/>
    </location>
</feature>